<keyword evidence="4 5" id="KW-0067">ATP-binding</keyword>
<keyword evidence="2 5" id="KW-0378">Hydrolase</keyword>
<evidence type="ECO:0000256" key="1">
    <source>
        <dbReference type="ARBA" id="ARBA00022741"/>
    </source>
</evidence>
<dbReference type="GO" id="GO:0016787">
    <property type="term" value="F:hydrolase activity"/>
    <property type="evidence" value="ECO:0007669"/>
    <property type="project" value="UniProtKB-KW"/>
</dbReference>
<feature type="domain" description="Helitron helicase-like" evidence="9">
    <location>
        <begin position="408"/>
        <end position="591"/>
    </location>
</feature>
<evidence type="ECO:0000256" key="3">
    <source>
        <dbReference type="ARBA" id="ARBA00022806"/>
    </source>
</evidence>
<feature type="domain" description="DNA helicase Pif1-like 2B" evidence="10">
    <location>
        <begin position="1375"/>
        <end position="1421"/>
    </location>
</feature>
<gene>
    <name evidence="11" type="ORF">SSX86_031532</name>
</gene>
<proteinExistence type="inferred from homology"/>
<accession>A0AAP0GHL1</accession>
<keyword evidence="1 5" id="KW-0547">Nucleotide-binding</keyword>
<keyword evidence="5" id="KW-0227">DNA damage</keyword>
<evidence type="ECO:0000259" key="7">
    <source>
        <dbReference type="Pfam" id="PF02689"/>
    </source>
</evidence>
<evidence type="ECO:0000259" key="9">
    <source>
        <dbReference type="Pfam" id="PF14214"/>
    </source>
</evidence>
<dbReference type="GO" id="GO:0006310">
    <property type="term" value="P:DNA recombination"/>
    <property type="evidence" value="ECO:0007669"/>
    <property type="project" value="UniProtKB-KW"/>
</dbReference>
<dbReference type="PANTHER" id="PTHR10492:SF96">
    <property type="entry name" value="ATP-DEPENDENT DNA HELICASE"/>
    <property type="match status" value="1"/>
</dbReference>
<comment type="similarity">
    <text evidence="5">Belongs to the helicase family.</text>
</comment>
<dbReference type="Gene3D" id="3.40.50.300">
    <property type="entry name" value="P-loop containing nucleotide triphosphate hydrolases"/>
    <property type="match status" value="1"/>
</dbReference>
<keyword evidence="5" id="KW-0233">DNA recombination</keyword>
<dbReference type="Pfam" id="PF14214">
    <property type="entry name" value="Helitron_like_N"/>
    <property type="match status" value="1"/>
</dbReference>
<keyword evidence="3 5" id="KW-0347">Helicase</keyword>
<evidence type="ECO:0000259" key="10">
    <source>
        <dbReference type="Pfam" id="PF21530"/>
    </source>
</evidence>
<dbReference type="EMBL" id="JBCNJP010006456">
    <property type="protein sequence ID" value="KAK9049501.1"/>
    <property type="molecule type" value="Genomic_DNA"/>
</dbReference>
<name>A0AAP0GHL1_9ASTR</name>
<dbReference type="SUPFAM" id="SSF52540">
    <property type="entry name" value="P-loop containing nucleoside triphosphate hydrolases"/>
    <property type="match status" value="2"/>
</dbReference>
<dbReference type="GO" id="GO:0043139">
    <property type="term" value="F:5'-3' DNA helicase activity"/>
    <property type="evidence" value="ECO:0007669"/>
    <property type="project" value="UniProtKB-EC"/>
</dbReference>
<evidence type="ECO:0000313" key="11">
    <source>
        <dbReference type="EMBL" id="KAK9049501.1"/>
    </source>
</evidence>
<dbReference type="InterPro" id="IPR010285">
    <property type="entry name" value="DNA_helicase_pif1-like_DEAD"/>
</dbReference>
<feature type="domain" description="DNA helicase Pif1-like DEAD-box helicase" evidence="8">
    <location>
        <begin position="1060"/>
        <end position="1273"/>
    </location>
</feature>
<dbReference type="InterPro" id="IPR003840">
    <property type="entry name" value="DNA_helicase_dom"/>
</dbReference>
<reference evidence="11 12" key="1">
    <citation type="submission" date="2024-04" db="EMBL/GenBank/DDBJ databases">
        <title>The reference genome of an endangered Asteraceae, Deinandra increscens subsp. villosa, native to the Central Coast of California.</title>
        <authorList>
            <person name="Guilliams M."/>
            <person name="Hasenstab-Lehman K."/>
            <person name="Meyer R."/>
            <person name="Mcevoy S."/>
        </authorList>
    </citation>
    <scope>NUCLEOTIDE SEQUENCE [LARGE SCALE GENOMIC DNA]</scope>
    <source>
        <tissue evidence="11">Leaf</tissue>
    </source>
</reference>
<dbReference type="InterPro" id="IPR027417">
    <property type="entry name" value="P-loop_NTPase"/>
</dbReference>
<evidence type="ECO:0000313" key="12">
    <source>
        <dbReference type="Proteomes" id="UP001408789"/>
    </source>
</evidence>
<evidence type="ECO:0000256" key="5">
    <source>
        <dbReference type="RuleBase" id="RU363044"/>
    </source>
</evidence>
<feature type="domain" description="DNA replication helicase" evidence="7">
    <location>
        <begin position="1462"/>
        <end position="1519"/>
    </location>
</feature>
<dbReference type="GO" id="GO:0000723">
    <property type="term" value="P:telomere maintenance"/>
    <property type="evidence" value="ECO:0007669"/>
    <property type="project" value="InterPro"/>
</dbReference>
<comment type="caution">
    <text evidence="11">The sequence shown here is derived from an EMBL/GenBank/DDBJ whole genome shotgun (WGS) entry which is preliminary data.</text>
</comment>
<dbReference type="Proteomes" id="UP001408789">
    <property type="component" value="Unassembled WGS sequence"/>
</dbReference>
<dbReference type="CDD" id="cd18809">
    <property type="entry name" value="SF1_C_RecD"/>
    <property type="match status" value="1"/>
</dbReference>
<dbReference type="Pfam" id="PF05970">
    <property type="entry name" value="PIF1"/>
    <property type="match status" value="1"/>
</dbReference>
<comment type="catalytic activity">
    <reaction evidence="5">
        <text>ATP + H2O = ADP + phosphate + H(+)</text>
        <dbReference type="Rhea" id="RHEA:13065"/>
        <dbReference type="ChEBI" id="CHEBI:15377"/>
        <dbReference type="ChEBI" id="CHEBI:15378"/>
        <dbReference type="ChEBI" id="CHEBI:30616"/>
        <dbReference type="ChEBI" id="CHEBI:43474"/>
        <dbReference type="ChEBI" id="CHEBI:456216"/>
        <dbReference type="EC" id="5.6.2.3"/>
    </reaction>
</comment>
<evidence type="ECO:0000256" key="2">
    <source>
        <dbReference type="ARBA" id="ARBA00022801"/>
    </source>
</evidence>
<sequence length="1583" mass="182240">MTPTPHSRKKRGSDQFDNIFPSSYASPKLPSTYEVGSSSTSSPQQFTLTNMDPQSSSNTQGFFLTGYLDSTNRHTLNTVHKSNDHHDFVLTGYMDSTKTHTNKRNHNRRQKSVLFSQVPTYSYTFGGDYKDLGDCTQICEFCKATFWFAERLKSYPLSRRPRYNICCSSGRVALNYPRSPPVQLRCLYQDKLFLSNIRQYNSMFAMTSFGATIDESVTKKSGPFVFKVSGQICHWLGSLCPTVDRKPSFLQLYFYDTANEISNRLDCFSSQRKNTLDASIIRVLITTLDQHNELVKLFRTARDICQTTDIPNLSVQLYQGINKHPYEIPSMGTLGAIISEANPNAEDFDIIIRNKSDVPQRVNNLHPSYMSLQYPLLFPYGEQGWTPTLRLSSNPPTLDDDRLSMNMFYTYQIHDRPTTYTILLNAGRLFQQYLVDAYICIERNRLNYFRSHQNDLRTEFLSGIYDAISRGDSEGQSIGRRIILPSSFTGGPRYMYKHYQDALAICRVHGNPQYFITFTCNVKWPEIIRHMARNPLLTPQDRSDIIARVFQMKVEEFMDFLKKDKPFGVVSADLYTIEFQKRGLPHCHTLLWVTKPFQIKSPDQIDDYISAELPNEEIEPTLFRIVTNSMIHGPCGLANKKFSCMQNGKCSKHYPMKHETLTRFDEKGHVHYKRRANGPSVCKHKIMVDNRYVVPYNKKLCNRFHAHINVEYCGSSMFIKYLFKYISKGTDRIRYSITSNSSNNNLTEASSPTEVDEIKNFEDGRFICPQEAAWRILNFHIHKRNPTVQALQVHLQGQQNITFKGQNILEQVIGNPISSKTTLTEWLQNNNKDPTGLHLRYVDYLSEYRWVTHGKFWLRRTSKKKPSIGRLVYIHPRSGELFFMRMLLNHQTGCCSFEDIKTVNGIIMPTYRAACEKLGLIGNDREWELTLEDAALWATPSQIRHLFTHLLLFCEISNPLQLWEKYWEKMADDFSYNITQETNIESHCIPPDALQQRILYELAKLLHLSSTSSTLSEFGLPMPQGEYTQLLDNILIMEERFYDRNALTLENQNLRSTMHPRQYEIYNTVMQDLAKDKQVLLFIYGHGGTGKTFLWKAITSGLRSIGKIVLTVAASGIASLLLPSGRTAHSRFKIPIKITEESLCNVNKATKIAELLIDTSLIIWDEAPMSDRRCFEALDRTLKDILDNPDKPFGGKSILLGGDFRQTLPIKKNATKSTQISLSLPRSKLWPDFKVFRLTENMRLYKPHMSNLERESVEDFSNWLLSVGDGKIGSISRISEDIRDICIPENYVIPYSDNALRQLIDFIYDHDTLQCPNADNLHDKAIVCPKNNTADEINQLVLEMAHGTVQSYFSTDSLKTRTDDCGDNDMLYPIEYLNSLSFPGMPPHHLELKKNTPIMLLRNLNPSTGLCNGTRLIITQLLPRLIEADIITGTCIGKRVFIPRIPFLHDDQELPFIFTRRQFPIRLCYAMTINKSQGQSLNKIGIYLPQHVFGHGQLYVALSRATSPTSLKVVVVPQEDYPPNTTQNLVFSDFLQEINQKQVMFTLTHIQMNYLPTSPCLNYIFSFSLNHFYIQFTFRNHYP</sequence>
<feature type="region of interest" description="Disordered" evidence="6">
    <location>
        <begin position="1"/>
        <end position="55"/>
    </location>
</feature>
<evidence type="ECO:0000256" key="6">
    <source>
        <dbReference type="SAM" id="MobiDB-lite"/>
    </source>
</evidence>
<organism evidence="11 12">
    <name type="scientific">Deinandra increscens subsp. villosa</name>
    <dbReference type="NCBI Taxonomy" id="3103831"/>
    <lineage>
        <taxon>Eukaryota</taxon>
        <taxon>Viridiplantae</taxon>
        <taxon>Streptophyta</taxon>
        <taxon>Embryophyta</taxon>
        <taxon>Tracheophyta</taxon>
        <taxon>Spermatophyta</taxon>
        <taxon>Magnoliopsida</taxon>
        <taxon>eudicotyledons</taxon>
        <taxon>Gunneridae</taxon>
        <taxon>Pentapetalae</taxon>
        <taxon>asterids</taxon>
        <taxon>campanulids</taxon>
        <taxon>Asterales</taxon>
        <taxon>Asteraceae</taxon>
        <taxon>Asteroideae</taxon>
        <taxon>Heliantheae alliance</taxon>
        <taxon>Madieae</taxon>
        <taxon>Madiinae</taxon>
        <taxon>Deinandra</taxon>
    </lineage>
</organism>
<protein>
    <recommendedName>
        <fullName evidence="5">ATP-dependent DNA helicase</fullName>
        <ecNumber evidence="5">5.6.2.3</ecNumber>
    </recommendedName>
</protein>
<dbReference type="Pfam" id="PF02689">
    <property type="entry name" value="Herpes_Helicase"/>
    <property type="match status" value="1"/>
</dbReference>
<feature type="compositionally biased region" description="Polar residues" evidence="6">
    <location>
        <begin position="43"/>
        <end position="55"/>
    </location>
</feature>
<dbReference type="GO" id="GO:0006281">
    <property type="term" value="P:DNA repair"/>
    <property type="evidence" value="ECO:0007669"/>
    <property type="project" value="UniProtKB-KW"/>
</dbReference>
<dbReference type="GO" id="GO:0005524">
    <property type="term" value="F:ATP binding"/>
    <property type="evidence" value="ECO:0007669"/>
    <property type="project" value="UniProtKB-KW"/>
</dbReference>
<dbReference type="PANTHER" id="PTHR10492">
    <property type="match status" value="1"/>
</dbReference>
<keyword evidence="12" id="KW-1185">Reference proteome</keyword>
<keyword evidence="5" id="KW-0234">DNA repair</keyword>
<comment type="cofactor">
    <cofactor evidence="5">
        <name>Mg(2+)</name>
        <dbReference type="ChEBI" id="CHEBI:18420"/>
    </cofactor>
</comment>
<evidence type="ECO:0000256" key="4">
    <source>
        <dbReference type="ARBA" id="ARBA00022840"/>
    </source>
</evidence>
<dbReference type="EC" id="5.6.2.3" evidence="5"/>
<feature type="compositionally biased region" description="Basic residues" evidence="6">
    <location>
        <begin position="1"/>
        <end position="11"/>
    </location>
</feature>
<dbReference type="FunFam" id="3.40.50.300:FF:002884">
    <property type="entry name" value="ATP-dependent DNA helicase"/>
    <property type="match status" value="1"/>
</dbReference>
<evidence type="ECO:0000259" key="8">
    <source>
        <dbReference type="Pfam" id="PF05970"/>
    </source>
</evidence>
<dbReference type="InterPro" id="IPR049163">
    <property type="entry name" value="Pif1-like_2B_dom"/>
</dbReference>
<dbReference type="Pfam" id="PF21530">
    <property type="entry name" value="Pif1_2B_dom"/>
    <property type="match status" value="1"/>
</dbReference>
<dbReference type="InterPro" id="IPR025476">
    <property type="entry name" value="Helitron_helicase-like"/>
</dbReference>